<dbReference type="eggNOG" id="COG2902">
    <property type="taxonomic scope" value="Bacteria"/>
</dbReference>
<name>A0A0H3DCV9_AMYMU</name>
<dbReference type="Pfam" id="PF21077">
    <property type="entry name" value="GDH_ACT3"/>
    <property type="match status" value="1"/>
</dbReference>
<feature type="domain" description="NAD-glutamate dehydrogenase catalytic" evidence="2">
    <location>
        <begin position="767"/>
        <end position="1274"/>
    </location>
</feature>
<protein>
    <submittedName>
        <fullName evidence="7">Glutamate dehydrogenase</fullName>
    </submittedName>
</protein>
<dbReference type="InterPro" id="IPR036291">
    <property type="entry name" value="NAD(P)-bd_dom_sf"/>
</dbReference>
<dbReference type="InterPro" id="IPR046346">
    <property type="entry name" value="Aminoacid_DH-like_N_sf"/>
</dbReference>
<accession>A0A0H3DCV9</accession>
<dbReference type="Pfam" id="PF21074">
    <property type="entry name" value="GDH_C"/>
    <property type="match status" value="1"/>
</dbReference>
<dbReference type="Proteomes" id="UP000000328">
    <property type="component" value="Chromosome"/>
</dbReference>
<evidence type="ECO:0000259" key="6">
    <source>
        <dbReference type="Pfam" id="PF21077"/>
    </source>
</evidence>
<dbReference type="EMBL" id="CP002000">
    <property type="protein sequence ID" value="ADJ48551.1"/>
    <property type="molecule type" value="Genomic_DNA"/>
</dbReference>
<reference evidence="7 8" key="1">
    <citation type="journal article" date="2010" name="Cell Res.">
        <title>Complete genome sequence of the rifamycin SV-producing Amycolatopsis mediterranei U32 revealed its genetic characteristics in phylogeny and metabolism.</title>
        <authorList>
            <person name="Zhao W."/>
            <person name="Zhong Y."/>
            <person name="Yuan H."/>
            <person name="Wang J."/>
            <person name="Zheng H."/>
            <person name="Wang Y."/>
            <person name="Cen X."/>
            <person name="Xu F."/>
            <person name="Bai J."/>
            <person name="Han X."/>
            <person name="Lu G."/>
            <person name="Zhu Y."/>
            <person name="Shao Z."/>
            <person name="Yan H."/>
            <person name="Li C."/>
            <person name="Peng N."/>
            <person name="Zhang Z."/>
            <person name="Zhang Y."/>
            <person name="Lin W."/>
            <person name="Fan Y."/>
            <person name="Qin Z."/>
            <person name="Hu Y."/>
            <person name="Zhu B."/>
            <person name="Wang S."/>
            <person name="Ding X."/>
            <person name="Zhao G.P."/>
        </authorList>
    </citation>
    <scope>NUCLEOTIDE SEQUENCE [LARGE SCALE GENOMIC DNA]</scope>
    <source>
        <strain evidence="8">U-32</strain>
    </source>
</reference>
<dbReference type="Pfam" id="PF21075">
    <property type="entry name" value="GDH_ACT1"/>
    <property type="match status" value="1"/>
</dbReference>
<dbReference type="SUPFAM" id="SSF51735">
    <property type="entry name" value="NAD(P)-binding Rossmann-fold domains"/>
    <property type="match status" value="1"/>
</dbReference>
<proteinExistence type="predicted"/>
<evidence type="ECO:0000313" key="8">
    <source>
        <dbReference type="Proteomes" id="UP000000328"/>
    </source>
</evidence>
<dbReference type="HOGENOM" id="CLU_003404_1_1_11"/>
<organism evidence="7 8">
    <name type="scientific">Amycolatopsis mediterranei (strain U-32)</name>
    <dbReference type="NCBI Taxonomy" id="749927"/>
    <lineage>
        <taxon>Bacteria</taxon>
        <taxon>Bacillati</taxon>
        <taxon>Actinomycetota</taxon>
        <taxon>Actinomycetes</taxon>
        <taxon>Pseudonocardiales</taxon>
        <taxon>Pseudonocardiaceae</taxon>
        <taxon>Amycolatopsis</taxon>
    </lineage>
</organism>
<feature type="domain" description="NAD-glutamate dehydrogenase ACT3" evidence="6">
    <location>
        <begin position="584"/>
        <end position="655"/>
    </location>
</feature>
<dbReference type="InterPro" id="IPR049056">
    <property type="entry name" value="NAD_Glu_DH_HM3"/>
</dbReference>
<dbReference type="SUPFAM" id="SSF53223">
    <property type="entry name" value="Aminoacid dehydrogenase-like, N-terminal domain"/>
    <property type="match status" value="1"/>
</dbReference>
<feature type="domain" description="NAD-specific glutamate dehydrogenase C-terminal" evidence="3">
    <location>
        <begin position="1319"/>
        <end position="1664"/>
    </location>
</feature>
<dbReference type="GO" id="GO:0006538">
    <property type="term" value="P:L-glutamate catabolic process"/>
    <property type="evidence" value="ECO:0007669"/>
    <property type="project" value="InterPro"/>
</dbReference>
<dbReference type="RefSeq" id="WP_013228597.1">
    <property type="nucleotide sequence ID" value="NC_014318.1"/>
</dbReference>
<dbReference type="GO" id="GO:0004352">
    <property type="term" value="F:glutamate dehydrogenase (NAD+) activity"/>
    <property type="evidence" value="ECO:0007669"/>
    <property type="project" value="InterPro"/>
</dbReference>
<feature type="domain" description="NAD-glutamate dehydrogenase ACT2" evidence="5">
    <location>
        <begin position="427"/>
        <end position="516"/>
    </location>
</feature>
<dbReference type="PANTHER" id="PTHR43403">
    <property type="entry name" value="NAD-SPECIFIC GLUTAMATE DEHYDROGENASE"/>
    <property type="match status" value="1"/>
</dbReference>
<evidence type="ECO:0000313" key="7">
    <source>
        <dbReference type="EMBL" id="ADJ48551.1"/>
    </source>
</evidence>
<evidence type="ECO:0000259" key="5">
    <source>
        <dbReference type="Pfam" id="PF21076"/>
    </source>
</evidence>
<dbReference type="Pfam" id="PF05088">
    <property type="entry name" value="Bac_GDH_CD"/>
    <property type="match status" value="1"/>
</dbReference>
<dbReference type="GO" id="GO:0004069">
    <property type="term" value="F:L-aspartate:2-oxoglutarate aminotransferase activity"/>
    <property type="evidence" value="ECO:0007669"/>
    <property type="project" value="InterPro"/>
</dbReference>
<feature type="region of interest" description="Disordered" evidence="1">
    <location>
        <begin position="1"/>
        <end position="27"/>
    </location>
</feature>
<evidence type="ECO:0000259" key="4">
    <source>
        <dbReference type="Pfam" id="PF21075"/>
    </source>
</evidence>
<evidence type="ECO:0000259" key="3">
    <source>
        <dbReference type="Pfam" id="PF21074"/>
    </source>
</evidence>
<dbReference type="OrthoDB" id="9758052at2"/>
<dbReference type="InterPro" id="IPR024727">
    <property type="entry name" value="NAD_Glu_DH_N_ACT1"/>
</dbReference>
<dbReference type="Pfam" id="PF21076">
    <property type="entry name" value="GDH_ACT2"/>
    <property type="match status" value="1"/>
</dbReference>
<feature type="compositionally biased region" description="Polar residues" evidence="1">
    <location>
        <begin position="1"/>
        <end position="10"/>
    </location>
</feature>
<dbReference type="Pfam" id="PF21073">
    <property type="entry name" value="GDH_HM1"/>
    <property type="match status" value="1"/>
</dbReference>
<dbReference type="PANTHER" id="PTHR43403:SF1">
    <property type="entry name" value="NAD-SPECIFIC GLUTAMATE DEHYDROGENASE"/>
    <property type="match status" value="1"/>
</dbReference>
<dbReference type="InterPro" id="IPR049058">
    <property type="entry name" value="NAD_Glu_DH_HM2"/>
</dbReference>
<dbReference type="InterPro" id="IPR049064">
    <property type="entry name" value="NAD_Glu_DH_ACT3"/>
</dbReference>
<dbReference type="PATRIC" id="fig|749927.5.peg.7102"/>
<feature type="domain" description="NAD-glutamate dehydrogenase N-terminal ACT1" evidence="4">
    <location>
        <begin position="50"/>
        <end position="195"/>
    </location>
</feature>
<dbReference type="Pfam" id="PF21078">
    <property type="entry name" value="GDH_HM3"/>
    <property type="match status" value="1"/>
</dbReference>
<dbReference type="InterPro" id="IPR048381">
    <property type="entry name" value="GDH_C"/>
</dbReference>
<evidence type="ECO:0000259" key="2">
    <source>
        <dbReference type="Pfam" id="PF05088"/>
    </source>
</evidence>
<dbReference type="PIRSF" id="PIRSF036761">
    <property type="entry name" value="GDH_Mll4104"/>
    <property type="match status" value="1"/>
</dbReference>
<dbReference type="GeneID" id="92874478"/>
<gene>
    <name evidence="7" type="ordered locus">AMED_6827</name>
</gene>
<evidence type="ECO:0000256" key="1">
    <source>
        <dbReference type="SAM" id="MobiDB-lite"/>
    </source>
</evidence>
<dbReference type="KEGG" id="amd:AMED_6827"/>
<dbReference type="InterPro" id="IPR028971">
    <property type="entry name" value="NAD-GDH_cat"/>
</dbReference>
<dbReference type="InterPro" id="IPR049062">
    <property type="entry name" value="NAD_Glu_DH_ACT2"/>
</dbReference>
<sequence length="1668" mass="183629">MSSTGVSSLPGTGADAEPEFGRRSPASPEQIRDDLIDAAAGLAPEIGELVRLYYRHLPPEEIVGDEPVNLVGAVRSHLQLAKHRMPGRPAVRLLNPTVAEDGWAREATVVQVVTDDMPYLVDSIAAEFARDGVQVQRIVHPIVVVTRDLTGELQEVHPEADPAEPPANSAAESWMYIEIDFVTDRNRARELDNRLSSVLGDVREVVEDAEKMGQTACQLASELETAPPQLPADEVAEGARLLRWLADGHFTFLGYRRYELIENPASDEHAAPALRAVLASGLGVLRQDSLAARGLTAGPDTAATALAPTLLVLTQASAPSTVHRPVYPYYVGVKTFDAEGTVTGEHRFLGMFTTTALHENVLDIPVVGKRVREVIHRAGFPIESFSGQRMLEILQNWPRADLFSADSDSLYSTTTGAITLSDRRRLRLFLRRDPYGRFYSCLVYLPRDRYTTRSRLAMQEVLLEELEGTQLEYSARIGETVLAQVHFVVHTDPARRLEPDTLKIQDRLNDAVRTWDDRMVEAVLDERRERADGGVAVGIVGEESATEQGQRFAMVFPEGYKEDFTAEEALADLRSLDSLTDEGDLALSFYQPADAGPGERRFKLYLRGEGVTLSKVLPVLQAMGVEVVDERPYELHREDGGACWIYDFGLHVDQKMLDESDGEAVAELRGRFQDAFEAAWRGDAEVDGLNGLVLRAGLTWRQAAVLRAYSRYLRQVGSAFSQDYIQNTLLNHTQVATKLLRLFEARFDPQLSDADREAATDALTSELNAMIDEVTSLDEDRILRRLMAVIRATLRTNYHVTGADGKTRPYLAIKLDPAGVPDLPEPRPKFEIFVYSPRVEGVHLRFGEVARGGLRWSDRREDFRTEILGLVKAQAVKNAVIVPVGAKGGFVVKRPPAPSGDASIDRDAQLTEGIACYRMFISGLLDLTDNRIEGKTVPAPGVVRHDADDSYLVVAADKGTAKFSDIANEVSAQYGFWLGDAFASGGSVGYDHKAMGITAKGAWESVKRHFRELGKNTQTEDFTVVGIGDMMGDVFGNGMLLSEHIRLVAAFNHMHVFLDPDPDAAASYAERRRLFDLPRSSWDDYDRSLISEGGGIYPRTAKSIPISPQVRVALGLEEGVTALAPMDLIQAILLAPVELLWNGGIGTYVKAETESHQAAGDKANDAIRVDGHQLRVKVFGEGGNLGLTQLGRIEFARRGGPGGAGGKINTDALDNSAGVDCSDHEVNIKILLDHLVQTGKLEREQRNELLEEMTDEVGALVLKDNYRQNAVLGVSRAHAAPMLSVHARQVQALVSAGAFDRKLEALPSNSEFRELEKAGKGLTSPELATLLAHVKLELKDELLASDLPDSKVFAARLPEYFPKPLRERFGSAIGEHPLRRQIITTLIANEVVDGGGISFVYRLMEEMNATATDAVRAYAVVTQVFDLPALWQEIDALDNVVHTDVADEMVLETRRLLDRAARWFLTNRPQPLAPLSEIKRFGRVLGKLVPKIGDLLRGREAESVEKHVNELIAANVPEGLARRVSLLLHTYGLLDVTEVAELAEQQIGVDATHSPAETAELYYALSAHLDIDQMLTEISKLERGNRWHALARLSLRDDVYSSLRAITLDALRHSDPGSSGDAKIAQWEKTNASRLQRARVALDEITKSGRLDLATLSVAARQIRSTVR</sequence>
<dbReference type="InterPro" id="IPR049059">
    <property type="entry name" value="NAD_Glu_DH_HM1"/>
</dbReference>
<dbReference type="Pfam" id="PF21079">
    <property type="entry name" value="GDH_HM2"/>
    <property type="match status" value="1"/>
</dbReference>
<dbReference type="InterPro" id="IPR007780">
    <property type="entry name" value="NAD_Glu_DH_bac"/>
</dbReference>